<dbReference type="InterPro" id="IPR036356">
    <property type="entry name" value="ERp29_C_sf"/>
</dbReference>
<dbReference type="CDD" id="cd02998">
    <property type="entry name" value="PDI_a_ERp38"/>
    <property type="match status" value="2"/>
</dbReference>
<organism evidence="12 13">
    <name type="scientific">Podila minutissima</name>
    <dbReference type="NCBI Taxonomy" id="64525"/>
    <lineage>
        <taxon>Eukaryota</taxon>
        <taxon>Fungi</taxon>
        <taxon>Fungi incertae sedis</taxon>
        <taxon>Mucoromycota</taxon>
        <taxon>Mortierellomycotina</taxon>
        <taxon>Mortierellomycetes</taxon>
        <taxon>Mortierellales</taxon>
        <taxon>Mortierellaceae</taxon>
        <taxon>Podila</taxon>
    </lineage>
</organism>
<dbReference type="InterPro" id="IPR051063">
    <property type="entry name" value="PDI"/>
</dbReference>
<dbReference type="InterPro" id="IPR011679">
    <property type="entry name" value="ERp29_C"/>
</dbReference>
<dbReference type="AlphaFoldDB" id="A0A9P5VQI6"/>
<evidence type="ECO:0000256" key="3">
    <source>
        <dbReference type="ARBA" id="ARBA00012723"/>
    </source>
</evidence>
<dbReference type="InterPro" id="IPR005788">
    <property type="entry name" value="PDI_thioredoxin-like_dom"/>
</dbReference>
<dbReference type="SUPFAM" id="SSF47933">
    <property type="entry name" value="ERP29 C domain-like"/>
    <property type="match status" value="1"/>
</dbReference>
<keyword evidence="5" id="KW-0677">Repeat</keyword>
<evidence type="ECO:0000256" key="4">
    <source>
        <dbReference type="ARBA" id="ARBA00022729"/>
    </source>
</evidence>
<dbReference type="PANTHER" id="PTHR45672">
    <property type="entry name" value="PROTEIN DISULFIDE-ISOMERASE C17H9.14C-RELATED"/>
    <property type="match status" value="1"/>
</dbReference>
<feature type="signal peptide" evidence="10">
    <location>
        <begin position="1"/>
        <end position="18"/>
    </location>
</feature>
<protein>
    <recommendedName>
        <fullName evidence="3">protein disulfide-isomerase</fullName>
        <ecNumber evidence="3">5.3.4.1</ecNumber>
    </recommendedName>
</protein>
<dbReference type="NCBIfam" id="TIGR01126">
    <property type="entry name" value="pdi_dom"/>
    <property type="match status" value="2"/>
</dbReference>
<dbReference type="SUPFAM" id="SSF52833">
    <property type="entry name" value="Thioredoxin-like"/>
    <property type="match status" value="2"/>
</dbReference>
<evidence type="ECO:0000313" key="12">
    <source>
        <dbReference type="EMBL" id="KAF9336498.1"/>
    </source>
</evidence>
<dbReference type="Gene3D" id="3.40.30.10">
    <property type="entry name" value="Glutaredoxin"/>
    <property type="match status" value="2"/>
</dbReference>
<accession>A0A9P5VQI6</accession>
<dbReference type="GO" id="GO:0006457">
    <property type="term" value="P:protein folding"/>
    <property type="evidence" value="ECO:0007669"/>
    <property type="project" value="TreeGrafter"/>
</dbReference>
<keyword evidence="6" id="KW-1015">Disulfide bond</keyword>
<evidence type="ECO:0000256" key="1">
    <source>
        <dbReference type="ARBA" id="ARBA00001182"/>
    </source>
</evidence>
<dbReference type="InterPro" id="IPR036249">
    <property type="entry name" value="Thioredoxin-like_sf"/>
</dbReference>
<dbReference type="PROSITE" id="PS51352">
    <property type="entry name" value="THIOREDOXIN_2"/>
    <property type="match status" value="2"/>
</dbReference>
<evidence type="ECO:0000313" key="13">
    <source>
        <dbReference type="Proteomes" id="UP000696485"/>
    </source>
</evidence>
<evidence type="ECO:0000256" key="5">
    <source>
        <dbReference type="ARBA" id="ARBA00022737"/>
    </source>
</evidence>
<dbReference type="GO" id="GO:0003756">
    <property type="term" value="F:protein disulfide isomerase activity"/>
    <property type="evidence" value="ECO:0007669"/>
    <property type="project" value="UniProtKB-EC"/>
</dbReference>
<dbReference type="EC" id="5.3.4.1" evidence="3"/>
<evidence type="ECO:0000256" key="2">
    <source>
        <dbReference type="ARBA" id="ARBA00006347"/>
    </source>
</evidence>
<dbReference type="PANTHER" id="PTHR45672:SF11">
    <property type="entry name" value="PROTEIN DISULFIDE-ISOMERASE C17H9.14C"/>
    <property type="match status" value="1"/>
</dbReference>
<dbReference type="InterPro" id="IPR017937">
    <property type="entry name" value="Thioredoxin_CS"/>
</dbReference>
<comment type="similarity">
    <text evidence="2 9">Belongs to the protein disulfide isomerase family.</text>
</comment>
<dbReference type="Pfam" id="PF07749">
    <property type="entry name" value="ERp29"/>
    <property type="match status" value="1"/>
</dbReference>
<dbReference type="EMBL" id="JAAAUY010000057">
    <property type="protein sequence ID" value="KAF9336498.1"/>
    <property type="molecule type" value="Genomic_DNA"/>
</dbReference>
<dbReference type="InterPro" id="IPR013766">
    <property type="entry name" value="Thioredoxin_domain"/>
</dbReference>
<keyword evidence="8" id="KW-0676">Redox-active center</keyword>
<feature type="chain" id="PRO_5040432355" description="protein disulfide-isomerase" evidence="10">
    <location>
        <begin position="19"/>
        <end position="374"/>
    </location>
</feature>
<feature type="domain" description="Thioredoxin" evidence="11">
    <location>
        <begin position="121"/>
        <end position="246"/>
    </location>
</feature>
<comment type="caution">
    <text evidence="12">The sequence shown here is derived from an EMBL/GenBank/DDBJ whole genome shotgun (WGS) entry which is preliminary data.</text>
</comment>
<evidence type="ECO:0000256" key="6">
    <source>
        <dbReference type="ARBA" id="ARBA00023157"/>
    </source>
</evidence>
<dbReference type="PROSITE" id="PS00194">
    <property type="entry name" value="THIOREDOXIN_1"/>
    <property type="match status" value="2"/>
</dbReference>
<comment type="catalytic activity">
    <reaction evidence="1">
        <text>Catalyzes the rearrangement of -S-S- bonds in proteins.</text>
        <dbReference type="EC" id="5.3.4.1"/>
    </reaction>
</comment>
<evidence type="ECO:0000256" key="8">
    <source>
        <dbReference type="ARBA" id="ARBA00023284"/>
    </source>
</evidence>
<keyword evidence="4 10" id="KW-0732">Signal</keyword>
<keyword evidence="13" id="KW-1185">Reference proteome</keyword>
<dbReference type="Pfam" id="PF00085">
    <property type="entry name" value="Thioredoxin"/>
    <property type="match status" value="2"/>
</dbReference>
<keyword evidence="7" id="KW-0413">Isomerase</keyword>
<feature type="domain" description="Thioredoxin" evidence="11">
    <location>
        <begin position="10"/>
        <end position="119"/>
    </location>
</feature>
<gene>
    <name evidence="12" type="ORF">BG006_008417</name>
</gene>
<evidence type="ECO:0000256" key="10">
    <source>
        <dbReference type="SAM" id="SignalP"/>
    </source>
</evidence>
<evidence type="ECO:0000256" key="7">
    <source>
        <dbReference type="ARBA" id="ARBA00023235"/>
    </source>
</evidence>
<evidence type="ECO:0000256" key="9">
    <source>
        <dbReference type="RuleBase" id="RU004208"/>
    </source>
</evidence>
<dbReference type="GO" id="GO:0005783">
    <property type="term" value="C:endoplasmic reticulum"/>
    <property type="evidence" value="ECO:0007669"/>
    <property type="project" value="InterPro"/>
</dbReference>
<dbReference type="PRINTS" id="PR00421">
    <property type="entry name" value="THIOREDOXIN"/>
</dbReference>
<dbReference type="Gene3D" id="1.20.1150.12">
    <property type="entry name" value="Endoplasmic reticulum resident protein 29, C-terminal domain"/>
    <property type="match status" value="1"/>
</dbReference>
<evidence type="ECO:0000259" key="11">
    <source>
        <dbReference type="PROSITE" id="PS51352"/>
    </source>
</evidence>
<reference evidence="12" key="1">
    <citation type="journal article" date="2020" name="Fungal Divers.">
        <title>Resolving the Mortierellaceae phylogeny through synthesis of multi-gene phylogenetics and phylogenomics.</title>
        <authorList>
            <person name="Vandepol N."/>
            <person name="Liber J."/>
            <person name="Desiro A."/>
            <person name="Na H."/>
            <person name="Kennedy M."/>
            <person name="Barry K."/>
            <person name="Grigoriev I.V."/>
            <person name="Miller A.N."/>
            <person name="O'Donnell K."/>
            <person name="Stajich J.E."/>
            <person name="Bonito G."/>
        </authorList>
    </citation>
    <scope>NUCLEOTIDE SEQUENCE</scope>
    <source>
        <strain evidence="12">NVP1</strain>
    </source>
</reference>
<dbReference type="Proteomes" id="UP000696485">
    <property type="component" value="Unassembled WGS sequence"/>
</dbReference>
<sequence length="374" mass="40770">MLAKYITAFIALASRVLADNVHALDPESFDTVIGDKPALVEFYAPWCGHCNNLAPVYEELGDAFSHKKDEVLIAKVDADEHRSLGSRYGVSGFPTLKWFPNGINGDPEDYSGGRDLHSLASFVTEKSGVRSLIKKVVSSVQVVTDATFEDKVLNSKKNVLVEFYAPWCGHCKNLAPIYEKVGRDFANEKNIIIAKVDATVEKVSAAKYGVSGYPTIKFFAVDGSVVEYEGGRSEQDFVHYINGRVGTRRTVGGRLSADTGRIEKLDLLAKKFAQASAAADKKAVSEEAIVLAAELQDMHASAKQYARVFEKAAVAPEFVETEAARLAKIADSGTLSAAKADDFAVRQNILAAFMVEGEEEEKEEVKSSNDKEEL</sequence>
<proteinExistence type="inferred from homology"/>
<dbReference type="FunFam" id="3.40.30.10:FF:000032">
    <property type="entry name" value="Protein disulfide-isomerase A6 homolog"/>
    <property type="match status" value="1"/>
</dbReference>
<name>A0A9P5VQI6_9FUNG</name>